<sequence>VVFVDLGNPSKNETPSYWIATRMEVGNACISHPAHGTKNWERRFSKDALDSKGWKDNWGLFEQFLP</sequence>
<gene>
    <name evidence="1" type="ORF">S12H4_40448</name>
</gene>
<comment type="caution">
    <text evidence="1">The sequence shown here is derived from an EMBL/GenBank/DDBJ whole genome shotgun (WGS) entry which is preliminary data.</text>
</comment>
<protein>
    <submittedName>
        <fullName evidence="1">Uncharacterized protein</fullName>
    </submittedName>
</protein>
<organism evidence="1">
    <name type="scientific">marine sediment metagenome</name>
    <dbReference type="NCBI Taxonomy" id="412755"/>
    <lineage>
        <taxon>unclassified sequences</taxon>
        <taxon>metagenomes</taxon>
        <taxon>ecological metagenomes</taxon>
    </lineage>
</organism>
<reference evidence="1" key="1">
    <citation type="journal article" date="2014" name="Front. Microbiol.">
        <title>High frequency of phylogenetically diverse reductive dehalogenase-homologous genes in deep subseafloor sedimentary metagenomes.</title>
        <authorList>
            <person name="Kawai M."/>
            <person name="Futagami T."/>
            <person name="Toyoda A."/>
            <person name="Takaki Y."/>
            <person name="Nishi S."/>
            <person name="Hori S."/>
            <person name="Arai W."/>
            <person name="Tsubouchi T."/>
            <person name="Morono Y."/>
            <person name="Uchiyama I."/>
            <person name="Ito T."/>
            <person name="Fujiyama A."/>
            <person name="Inagaki F."/>
            <person name="Takami H."/>
        </authorList>
    </citation>
    <scope>NUCLEOTIDE SEQUENCE</scope>
    <source>
        <strain evidence="1">Expedition CK06-06</strain>
    </source>
</reference>
<feature type="non-terminal residue" evidence="1">
    <location>
        <position position="1"/>
    </location>
</feature>
<dbReference type="AlphaFoldDB" id="X1TP59"/>
<dbReference type="EMBL" id="BARW01024546">
    <property type="protein sequence ID" value="GAI93156.1"/>
    <property type="molecule type" value="Genomic_DNA"/>
</dbReference>
<name>X1TP59_9ZZZZ</name>
<accession>X1TP59</accession>
<evidence type="ECO:0000313" key="1">
    <source>
        <dbReference type="EMBL" id="GAI93156.1"/>
    </source>
</evidence>
<proteinExistence type="predicted"/>